<keyword evidence="4" id="KW-1185">Reference proteome</keyword>
<dbReference type="RefSeq" id="WP_249311349.1">
    <property type="nucleotide sequence ID" value="NZ_JACRSU010000001.1"/>
</dbReference>
<dbReference type="AlphaFoldDB" id="A0A926DM52"/>
<dbReference type="Gene3D" id="2.70.98.70">
    <property type="match status" value="1"/>
</dbReference>
<dbReference type="GO" id="GO:0016829">
    <property type="term" value="F:lyase activity"/>
    <property type="evidence" value="ECO:0007669"/>
    <property type="project" value="InterPro"/>
</dbReference>
<dbReference type="InterPro" id="IPR008929">
    <property type="entry name" value="Chondroitin_lyas"/>
</dbReference>
<evidence type="ECO:0000259" key="2">
    <source>
        <dbReference type="Pfam" id="PF07940"/>
    </source>
</evidence>
<gene>
    <name evidence="3" type="ORF">H8698_04590</name>
</gene>
<dbReference type="EMBL" id="JACRSU010000001">
    <property type="protein sequence ID" value="MBC8540249.1"/>
    <property type="molecule type" value="Genomic_DNA"/>
</dbReference>
<feature type="domain" description="Heparinase II/III-like C-terminal" evidence="2">
    <location>
        <begin position="410"/>
        <end position="606"/>
    </location>
</feature>
<evidence type="ECO:0000313" key="3">
    <source>
        <dbReference type="EMBL" id="MBC8540249.1"/>
    </source>
</evidence>
<dbReference type="Pfam" id="PF07940">
    <property type="entry name" value="Hepar_II_III_C"/>
    <property type="match status" value="1"/>
</dbReference>
<proteinExistence type="predicted"/>
<sequence length="621" mass="70657">MFSEKYVGTNQLTQSIKGGFSIVRPLSDRDYWEGIKKTAYQQVTSYINGIGAFDFSLPASMYLDFVRNGNRTRYEGVCFERRKALSAYALLEAMENKGNYTDKVLDFTWLILEETTWCVPAHGYLRPEADGLPNDEHPCLDLFQAETGCLLSFVLRLFQEKFEQISKNIVPRIKREIDFRVIDNFLIHDDYWWQGFLIRKNEDGKRYVVNNWNPWILSNVLLCAAAVTPPGERLQSLVEKVMRSLDNYADAYPQDGACDEGPSYWNRAGLSLLDCAYFLNQITGGYVNEFENEKIKNTAEYITKVHIGNGFFVNFADCSPRLAANYGTIYKYGRLLGSETMVSFAKECFRLDKSNAFTLWQMPRALELYEAMPTLSHLSAPARAFQDVYFSSTQVMAARERDGADGLFLAAKGGHNAESHNHNDVGSFIVYKDAEPFFIDPAHEAYCAKTFSDQRYEIWNNQSCFHNIPTIGGKDQPAGAGFSASCVSYEAKEDETRFSLDIKNAYENKDEIQKWKRTFTLSRKNKEITITEDFALNAPEKIVLNLMTVCDVAVTPHELIFTADSGKTLSLAADFSKFHVICEPVETTDSKLLSDWGKAPTRIRLELKTETDKGKFTFTIK</sequence>
<evidence type="ECO:0000256" key="1">
    <source>
        <dbReference type="ARBA" id="ARBA00004196"/>
    </source>
</evidence>
<comment type="subcellular location">
    <subcellularLocation>
        <location evidence="1">Cell envelope</location>
    </subcellularLocation>
</comment>
<comment type="caution">
    <text evidence="3">The sequence shown here is derived from an EMBL/GenBank/DDBJ whole genome shotgun (WGS) entry which is preliminary data.</text>
</comment>
<accession>A0A926DM52</accession>
<dbReference type="InterPro" id="IPR012480">
    <property type="entry name" value="Hepar_II_III_C"/>
</dbReference>
<reference evidence="3" key="1">
    <citation type="submission" date="2020-08" db="EMBL/GenBank/DDBJ databases">
        <title>Genome public.</title>
        <authorList>
            <person name="Liu C."/>
            <person name="Sun Q."/>
        </authorList>
    </citation>
    <scope>NUCLEOTIDE SEQUENCE</scope>
    <source>
        <strain evidence="3">H8</strain>
    </source>
</reference>
<dbReference type="GO" id="GO:0030313">
    <property type="term" value="C:cell envelope"/>
    <property type="evidence" value="ECO:0007669"/>
    <property type="project" value="UniProtKB-SubCell"/>
</dbReference>
<dbReference type="SUPFAM" id="SSF48230">
    <property type="entry name" value="Chondroitin AC/alginate lyase"/>
    <property type="match status" value="1"/>
</dbReference>
<dbReference type="Proteomes" id="UP000611762">
    <property type="component" value="Unassembled WGS sequence"/>
</dbReference>
<dbReference type="Gene3D" id="1.50.10.100">
    <property type="entry name" value="Chondroitin AC/alginate lyase"/>
    <property type="match status" value="1"/>
</dbReference>
<organism evidence="3 4">
    <name type="scientific">Congzhengia minquanensis</name>
    <dbReference type="NCBI Taxonomy" id="2763657"/>
    <lineage>
        <taxon>Bacteria</taxon>
        <taxon>Bacillati</taxon>
        <taxon>Bacillota</taxon>
        <taxon>Clostridia</taxon>
        <taxon>Eubacteriales</taxon>
        <taxon>Oscillospiraceae</taxon>
        <taxon>Congzhengia</taxon>
    </lineage>
</organism>
<name>A0A926DM52_9FIRM</name>
<protein>
    <submittedName>
        <fullName evidence="3">Heparinase II/III family protein</fullName>
    </submittedName>
</protein>
<evidence type="ECO:0000313" key="4">
    <source>
        <dbReference type="Proteomes" id="UP000611762"/>
    </source>
</evidence>